<evidence type="ECO:0000256" key="2">
    <source>
        <dbReference type="ARBA" id="ARBA00022448"/>
    </source>
</evidence>
<dbReference type="PROSITE" id="PS50893">
    <property type="entry name" value="ABC_TRANSPORTER_2"/>
    <property type="match status" value="1"/>
</dbReference>
<keyword evidence="4 6" id="KW-0067">ATP-binding</keyword>
<evidence type="ECO:0000256" key="1">
    <source>
        <dbReference type="ARBA" id="ARBA00005417"/>
    </source>
</evidence>
<dbReference type="Gene3D" id="3.40.50.300">
    <property type="entry name" value="P-loop containing nucleotide triphosphate hydrolases"/>
    <property type="match status" value="1"/>
</dbReference>
<protein>
    <submittedName>
        <fullName evidence="6">ABC-2 type transport system ATP-binding protein</fullName>
    </submittedName>
</protein>
<evidence type="ECO:0000256" key="3">
    <source>
        <dbReference type="ARBA" id="ARBA00022741"/>
    </source>
</evidence>
<reference evidence="6 7" key="1">
    <citation type="submission" date="2020-08" db="EMBL/GenBank/DDBJ databases">
        <title>Genomic Encyclopedia of Type Strains, Phase III (KMG-III): the genomes of soil and plant-associated and newly described type strains.</title>
        <authorList>
            <person name="Whitman W."/>
        </authorList>
    </citation>
    <scope>NUCLEOTIDE SEQUENCE [LARGE SCALE GENOMIC DNA]</scope>
    <source>
        <strain evidence="6 7">CECT 5862</strain>
    </source>
</reference>
<organism evidence="6 7">
    <name type="scientific">Paenibacillus phyllosphaerae</name>
    <dbReference type="NCBI Taxonomy" id="274593"/>
    <lineage>
        <taxon>Bacteria</taxon>
        <taxon>Bacillati</taxon>
        <taxon>Bacillota</taxon>
        <taxon>Bacilli</taxon>
        <taxon>Bacillales</taxon>
        <taxon>Paenibacillaceae</taxon>
        <taxon>Paenibacillus</taxon>
    </lineage>
</organism>
<dbReference type="CDD" id="cd03230">
    <property type="entry name" value="ABC_DR_subfamily_A"/>
    <property type="match status" value="1"/>
</dbReference>
<dbReference type="PROSITE" id="PS00211">
    <property type="entry name" value="ABC_TRANSPORTER_1"/>
    <property type="match status" value="1"/>
</dbReference>
<evidence type="ECO:0000259" key="5">
    <source>
        <dbReference type="PROSITE" id="PS50893"/>
    </source>
</evidence>
<dbReference type="Pfam" id="PF00005">
    <property type="entry name" value="ABC_tran"/>
    <property type="match status" value="1"/>
</dbReference>
<dbReference type="SMART" id="SM00382">
    <property type="entry name" value="AAA"/>
    <property type="match status" value="1"/>
</dbReference>
<dbReference type="InterPro" id="IPR003439">
    <property type="entry name" value="ABC_transporter-like_ATP-bd"/>
</dbReference>
<evidence type="ECO:0000313" key="7">
    <source>
        <dbReference type="Proteomes" id="UP000570361"/>
    </source>
</evidence>
<dbReference type="InterPro" id="IPR017871">
    <property type="entry name" value="ABC_transporter-like_CS"/>
</dbReference>
<dbReference type="InterPro" id="IPR025302">
    <property type="entry name" value="DrrA1/2-like_C"/>
</dbReference>
<dbReference type="PANTHER" id="PTHR43335">
    <property type="entry name" value="ABC TRANSPORTER, ATP-BINDING PROTEIN"/>
    <property type="match status" value="1"/>
</dbReference>
<name>A0A7W5FNI1_9BACL</name>
<dbReference type="InterPro" id="IPR027417">
    <property type="entry name" value="P-loop_NTPase"/>
</dbReference>
<gene>
    <name evidence="6" type="ORF">FHS18_003097</name>
</gene>
<sequence length="307" mass="33665">MTRTLLQVRELSKRFKEREVVKGISFNITEGSCAALLGPNGAGKTTTISMLAGLLQPSGGSIELLVNGSPTTDRRPYIGFLPQMPVFYPWMTGVEFLLYAGELAGLTSREVKSETGEWLEAVGLREAGKRRIGSYSGGMKQRLGLAQALIHRPKLLILDEPVSALDPTGRKDVLTLLQRIRRETTVLFSTHVLHDAEEICDEIIMIRNGDIALQGSLDHVRRTYSEPVIRLEVGGDEASRSWLTAACGKDFVIHSEVSGGRAKMKVANVEQASRALMADAVSHRIMIRSLEAGHSTLEDLFLKVVQA</sequence>
<dbReference type="PANTHER" id="PTHR43335:SF11">
    <property type="entry name" value="ABC TRANSPORTER RELATED"/>
    <property type="match status" value="1"/>
</dbReference>
<keyword evidence="7" id="KW-1185">Reference proteome</keyword>
<dbReference type="Pfam" id="PF13732">
    <property type="entry name" value="DrrA1-3_C"/>
    <property type="match status" value="1"/>
</dbReference>
<dbReference type="GO" id="GO:0005524">
    <property type="term" value="F:ATP binding"/>
    <property type="evidence" value="ECO:0007669"/>
    <property type="project" value="UniProtKB-KW"/>
</dbReference>
<keyword evidence="3" id="KW-0547">Nucleotide-binding</keyword>
<proteinExistence type="inferred from homology"/>
<dbReference type="GO" id="GO:0016887">
    <property type="term" value="F:ATP hydrolysis activity"/>
    <property type="evidence" value="ECO:0007669"/>
    <property type="project" value="InterPro"/>
</dbReference>
<evidence type="ECO:0000256" key="4">
    <source>
        <dbReference type="ARBA" id="ARBA00022840"/>
    </source>
</evidence>
<evidence type="ECO:0000313" key="6">
    <source>
        <dbReference type="EMBL" id="MBB3111029.1"/>
    </source>
</evidence>
<dbReference type="EMBL" id="JACHXK010000006">
    <property type="protein sequence ID" value="MBB3111029.1"/>
    <property type="molecule type" value="Genomic_DNA"/>
</dbReference>
<dbReference type="SUPFAM" id="SSF52540">
    <property type="entry name" value="P-loop containing nucleoside triphosphate hydrolases"/>
    <property type="match status" value="1"/>
</dbReference>
<dbReference type="AlphaFoldDB" id="A0A7W5FNI1"/>
<keyword evidence="2" id="KW-0813">Transport</keyword>
<comment type="caution">
    <text evidence="6">The sequence shown here is derived from an EMBL/GenBank/DDBJ whole genome shotgun (WGS) entry which is preliminary data.</text>
</comment>
<comment type="similarity">
    <text evidence="1">Belongs to the ABC transporter superfamily.</text>
</comment>
<dbReference type="InterPro" id="IPR003593">
    <property type="entry name" value="AAA+_ATPase"/>
</dbReference>
<dbReference type="RefSeq" id="WP_183600918.1">
    <property type="nucleotide sequence ID" value="NZ_JACHXK010000006.1"/>
</dbReference>
<dbReference type="Proteomes" id="UP000570361">
    <property type="component" value="Unassembled WGS sequence"/>
</dbReference>
<accession>A0A7W5FNI1</accession>
<feature type="domain" description="ABC transporter" evidence="5">
    <location>
        <begin position="6"/>
        <end position="233"/>
    </location>
</feature>